<dbReference type="Gene3D" id="1.20.1050.10">
    <property type="match status" value="1"/>
</dbReference>
<protein>
    <recommendedName>
        <fullName evidence="8">Glutathione S-transferase</fullName>
    </recommendedName>
</protein>
<comment type="similarity">
    <text evidence="1">Belongs to the GST superfamily.</text>
</comment>
<dbReference type="SUPFAM" id="SSF52833">
    <property type="entry name" value="Thioredoxin-like"/>
    <property type="match status" value="1"/>
</dbReference>
<dbReference type="Pfam" id="PF02798">
    <property type="entry name" value="GST_N"/>
    <property type="match status" value="1"/>
</dbReference>
<gene>
    <name evidence="6" type="ORF">E0L32_001407</name>
</gene>
<dbReference type="PROSITE" id="PS50405">
    <property type="entry name" value="GST_CTER"/>
    <property type="match status" value="1"/>
</dbReference>
<dbReference type="STRING" id="1093900.A0A507B0Y5"/>
<dbReference type="GeneID" id="41968854"/>
<feature type="region of interest" description="Disordered" evidence="2">
    <location>
        <begin position="400"/>
        <end position="423"/>
    </location>
</feature>
<sequence>MSSGGGGDDGRSPTDIITYIGVPLAVLGVLPILYNTFLTLVNVSKIKRILRHSRLTALTRSDIVNRVIEIELPRYAVTPWDRFQHQSEYWSLSRSPSSIPGGSWTTFNWRTNVIGIKTQRVEYADQLRQPQVDVAFDELISYLLDLGAVPQPQGWKLLRSTGLWTPLGTALMTSPDGREKALTVAPLDDSDGNLSLAVSWSSNWTTRDHSNLPPYWVRLPPPLDRKAEEVAESSNPVVSTPENESANGDGASIAKKSIGSVEQEGQAIAKRPITCHVSVEGLVTALAQDDDLQSTPQLDSLYVEHLKIRRGEMQGVWFASAITAFGTTSQTILWNYKIPDDLLTFARKETVPCGVLVLLGIVDEADTPQWATKYDDHGANLDRFARRSRATQAAVAAEARMTPAERAHASMERMRRENEDRLQEMRDQTRLTNQRREVRQTEALNSPKWDAKMVARHSLSWLQGRAEVPEGLTVKDAVGELLHRMVLDGQFTTSICRLLGLWKGWAEIGGMKKADFRALQDETVPFALATLLVAVINDTSTALEGTLSTDLQDCLRMWKRVRLGSLELPRRSASSSRFEIPQSRFQRPIGSRTFHTPKPLAPLTPRYSSADSPARPPVPPLSSVIAPITRQQSSATNNSNNTTNTTNTTTSTSTNTTVNAMAEGEPTGLIATKGIELLTFSTPNGYKASVLLEELKEAYGLDYTWQSVNITKGTQKQAWFTAVSPNGRIPAVVDHDRGGFPVFEGLAILHYLTKHYDPEHRFSFPYDSDDYSVAEQWMAWQHGGLGPMQGQAGIFVRFAPEKISYGIQRYVGEAERLYGILDARLSGGRDYVAGAGRGKYSIADMAILGWANGPRAAGIDRARFPNVEAWFRRCTSRPATKRGLEIPVASAFSNAAIEQKIAEGDKEAIDKDEATRKLVEDAKKQYNYQYKSP</sequence>
<dbReference type="InterPro" id="IPR004046">
    <property type="entry name" value="GST_C"/>
</dbReference>
<accession>A0A507B0Y5</accession>
<evidence type="ECO:0008006" key="8">
    <source>
        <dbReference type="Google" id="ProtNLM"/>
    </source>
</evidence>
<reference evidence="6 7" key="1">
    <citation type="submission" date="2019-06" db="EMBL/GenBank/DDBJ databases">
        <title>Draft genome sequence of the filamentous fungus Phialemoniopsis curvata isolated from diesel fuel.</title>
        <authorList>
            <person name="Varaljay V.A."/>
            <person name="Lyon W.J."/>
            <person name="Crouch A.L."/>
            <person name="Drake C.E."/>
            <person name="Hollomon J.M."/>
            <person name="Nadeau L.J."/>
            <person name="Nunn H.S."/>
            <person name="Stevenson B.S."/>
            <person name="Bojanowski C.L."/>
            <person name="Crookes-Goodson W.J."/>
        </authorList>
    </citation>
    <scope>NUCLEOTIDE SEQUENCE [LARGE SCALE GENOMIC DNA]</scope>
    <source>
        <strain evidence="6 7">D216</strain>
    </source>
</reference>
<feature type="transmembrane region" description="Helical" evidence="3">
    <location>
        <begin position="16"/>
        <end position="41"/>
    </location>
</feature>
<evidence type="ECO:0000256" key="2">
    <source>
        <dbReference type="SAM" id="MobiDB-lite"/>
    </source>
</evidence>
<dbReference type="OrthoDB" id="3166386at2759"/>
<evidence type="ECO:0000313" key="6">
    <source>
        <dbReference type="EMBL" id="TPX10210.1"/>
    </source>
</evidence>
<dbReference type="Proteomes" id="UP000319257">
    <property type="component" value="Unassembled WGS sequence"/>
</dbReference>
<name>A0A507B0Y5_9PEZI</name>
<dbReference type="CDD" id="cd03048">
    <property type="entry name" value="GST_N_Ure2p_like"/>
    <property type="match status" value="1"/>
</dbReference>
<dbReference type="InterPro" id="IPR036249">
    <property type="entry name" value="Thioredoxin-like_sf"/>
</dbReference>
<evidence type="ECO:0000259" key="4">
    <source>
        <dbReference type="PROSITE" id="PS50404"/>
    </source>
</evidence>
<proteinExistence type="inferred from homology"/>
<dbReference type="PROSITE" id="PS50404">
    <property type="entry name" value="GST_NTER"/>
    <property type="match status" value="1"/>
</dbReference>
<dbReference type="InterPro" id="IPR040079">
    <property type="entry name" value="Glutathione_S-Trfase"/>
</dbReference>
<dbReference type="InterPro" id="IPR004045">
    <property type="entry name" value="Glutathione_S-Trfase_N"/>
</dbReference>
<dbReference type="SFLD" id="SFLDS00019">
    <property type="entry name" value="Glutathione_Transferase_(cytos"/>
    <property type="match status" value="1"/>
</dbReference>
<feature type="region of interest" description="Disordered" evidence="2">
    <location>
        <begin position="589"/>
        <end position="655"/>
    </location>
</feature>
<feature type="transmembrane region" description="Helical" evidence="3">
    <location>
        <begin position="316"/>
        <end position="336"/>
    </location>
</feature>
<keyword evidence="7" id="KW-1185">Reference proteome</keyword>
<organism evidence="6 7">
    <name type="scientific">Thyridium curvatum</name>
    <dbReference type="NCBI Taxonomy" id="1093900"/>
    <lineage>
        <taxon>Eukaryota</taxon>
        <taxon>Fungi</taxon>
        <taxon>Dikarya</taxon>
        <taxon>Ascomycota</taxon>
        <taxon>Pezizomycotina</taxon>
        <taxon>Sordariomycetes</taxon>
        <taxon>Sordariomycetidae</taxon>
        <taxon>Thyridiales</taxon>
        <taxon>Thyridiaceae</taxon>
        <taxon>Thyridium</taxon>
    </lineage>
</organism>
<feature type="region of interest" description="Disordered" evidence="2">
    <location>
        <begin position="227"/>
        <end position="250"/>
    </location>
</feature>
<dbReference type="PANTHER" id="PTHR44051">
    <property type="entry name" value="GLUTATHIONE S-TRANSFERASE-RELATED"/>
    <property type="match status" value="1"/>
</dbReference>
<feature type="compositionally biased region" description="Polar residues" evidence="2">
    <location>
        <begin position="232"/>
        <end position="246"/>
    </location>
</feature>
<dbReference type="Pfam" id="PF00043">
    <property type="entry name" value="GST_C"/>
    <property type="match status" value="1"/>
</dbReference>
<feature type="compositionally biased region" description="Low complexity" evidence="2">
    <location>
        <begin position="636"/>
        <end position="655"/>
    </location>
</feature>
<dbReference type="Gene3D" id="3.40.30.10">
    <property type="entry name" value="Glutaredoxin"/>
    <property type="match status" value="1"/>
</dbReference>
<dbReference type="InterPro" id="IPR010987">
    <property type="entry name" value="Glutathione-S-Trfase_C-like"/>
</dbReference>
<evidence type="ECO:0000256" key="1">
    <source>
        <dbReference type="ARBA" id="ARBA00007409"/>
    </source>
</evidence>
<feature type="domain" description="GST N-terminal" evidence="4">
    <location>
        <begin position="676"/>
        <end position="760"/>
    </location>
</feature>
<dbReference type="InterPro" id="IPR036282">
    <property type="entry name" value="Glutathione-S-Trfase_C_sf"/>
</dbReference>
<feature type="compositionally biased region" description="Basic and acidic residues" evidence="2">
    <location>
        <begin position="403"/>
        <end position="423"/>
    </location>
</feature>
<dbReference type="InParanoid" id="A0A507B0Y5"/>
<evidence type="ECO:0000256" key="3">
    <source>
        <dbReference type="SAM" id="Phobius"/>
    </source>
</evidence>
<dbReference type="EMBL" id="SKBQ01000005">
    <property type="protein sequence ID" value="TPX10210.1"/>
    <property type="molecule type" value="Genomic_DNA"/>
</dbReference>
<keyword evidence="3" id="KW-1133">Transmembrane helix</keyword>
<dbReference type="SFLD" id="SFLDG00358">
    <property type="entry name" value="Main_(cytGST)"/>
    <property type="match status" value="1"/>
</dbReference>
<evidence type="ECO:0000313" key="7">
    <source>
        <dbReference type="Proteomes" id="UP000319257"/>
    </source>
</evidence>
<keyword evidence="3" id="KW-0472">Membrane</keyword>
<dbReference type="PANTHER" id="PTHR44051:SF6">
    <property type="entry name" value="GLUTATHIONE S-TRANSFERASE II"/>
    <property type="match status" value="1"/>
</dbReference>
<dbReference type="SFLD" id="SFLDG01151">
    <property type="entry name" value="Main.2:_Nu-like"/>
    <property type="match status" value="1"/>
</dbReference>
<evidence type="ECO:0000259" key="5">
    <source>
        <dbReference type="PROSITE" id="PS50405"/>
    </source>
</evidence>
<dbReference type="AlphaFoldDB" id="A0A507B0Y5"/>
<dbReference type="SUPFAM" id="SSF47616">
    <property type="entry name" value="GST C-terminal domain-like"/>
    <property type="match status" value="1"/>
</dbReference>
<dbReference type="RefSeq" id="XP_030991921.1">
    <property type="nucleotide sequence ID" value="XM_031135483.1"/>
</dbReference>
<keyword evidence="3" id="KW-0812">Transmembrane</keyword>
<feature type="domain" description="GST C-terminal" evidence="5">
    <location>
        <begin position="767"/>
        <end position="897"/>
    </location>
</feature>
<comment type="caution">
    <text evidence="6">The sequence shown here is derived from an EMBL/GenBank/DDBJ whole genome shotgun (WGS) entry which is preliminary data.</text>
</comment>